<dbReference type="EMBL" id="JAOTOJ010000007">
    <property type="protein sequence ID" value="KAK9399032.1"/>
    <property type="molecule type" value="Genomic_DNA"/>
</dbReference>
<dbReference type="AlphaFoldDB" id="A0AAW1BB94"/>
<reference evidence="1 2" key="1">
    <citation type="journal article" date="2024" name="Proc. Natl. Acad. Sci. U.S.A.">
        <title>The genetic regulatory architecture and epigenomic basis for age-related changes in rattlesnake venom.</title>
        <authorList>
            <person name="Hogan M.P."/>
            <person name="Holding M.L."/>
            <person name="Nystrom G.S."/>
            <person name="Colston T.J."/>
            <person name="Bartlett D.A."/>
            <person name="Mason A.J."/>
            <person name="Ellsworth S.A."/>
            <person name="Rautsaw R.M."/>
            <person name="Lawrence K.C."/>
            <person name="Strickland J.L."/>
            <person name="He B."/>
            <person name="Fraser P."/>
            <person name="Margres M.J."/>
            <person name="Gilbert D.M."/>
            <person name="Gibbs H.L."/>
            <person name="Parkinson C.L."/>
            <person name="Rokyta D.R."/>
        </authorList>
    </citation>
    <scope>NUCLEOTIDE SEQUENCE [LARGE SCALE GENOMIC DNA]</scope>
    <source>
        <strain evidence="1">DRR0105</strain>
    </source>
</reference>
<name>A0AAW1BB94_CROAD</name>
<proteinExistence type="predicted"/>
<comment type="caution">
    <text evidence="1">The sequence shown here is derived from an EMBL/GenBank/DDBJ whole genome shotgun (WGS) entry which is preliminary data.</text>
</comment>
<evidence type="ECO:0000313" key="1">
    <source>
        <dbReference type="EMBL" id="KAK9399032.1"/>
    </source>
</evidence>
<dbReference type="Proteomes" id="UP001474421">
    <property type="component" value="Unassembled WGS sequence"/>
</dbReference>
<gene>
    <name evidence="1" type="ORF">NXF25_014001</name>
</gene>
<accession>A0AAW1BB94</accession>
<evidence type="ECO:0000313" key="2">
    <source>
        <dbReference type="Proteomes" id="UP001474421"/>
    </source>
</evidence>
<keyword evidence="2" id="KW-1185">Reference proteome</keyword>
<organism evidence="1 2">
    <name type="scientific">Crotalus adamanteus</name>
    <name type="common">Eastern diamondback rattlesnake</name>
    <dbReference type="NCBI Taxonomy" id="8729"/>
    <lineage>
        <taxon>Eukaryota</taxon>
        <taxon>Metazoa</taxon>
        <taxon>Chordata</taxon>
        <taxon>Craniata</taxon>
        <taxon>Vertebrata</taxon>
        <taxon>Euteleostomi</taxon>
        <taxon>Lepidosauria</taxon>
        <taxon>Squamata</taxon>
        <taxon>Bifurcata</taxon>
        <taxon>Unidentata</taxon>
        <taxon>Episquamata</taxon>
        <taxon>Toxicofera</taxon>
        <taxon>Serpentes</taxon>
        <taxon>Colubroidea</taxon>
        <taxon>Viperidae</taxon>
        <taxon>Crotalinae</taxon>
        <taxon>Crotalus</taxon>
    </lineage>
</organism>
<sequence>MSLDACIPKWQQWCNQCDEPRGLLLEEEDEVDGGSVGNVPGPQLQVMVPSLQHLEGHLMASASQQGSLGKIGTAKAGLVPSKKAKLAEEEAEWQFQWQEGPFPSLA</sequence>
<protein>
    <submittedName>
        <fullName evidence="1">Immediate early response 2 protein</fullName>
    </submittedName>
</protein>